<dbReference type="InterPro" id="IPR023214">
    <property type="entry name" value="HAD_sf"/>
</dbReference>
<dbReference type="CDD" id="cd07505">
    <property type="entry name" value="HAD_BPGM-like"/>
    <property type="match status" value="1"/>
</dbReference>
<accession>A0A430FL16</accession>
<keyword evidence="2" id="KW-1185">Reference proteome</keyword>
<dbReference type="Gene3D" id="1.10.150.240">
    <property type="entry name" value="Putative phosphatase, domain 2"/>
    <property type="match status" value="1"/>
</dbReference>
<dbReference type="EMBL" id="QXGL01000002">
    <property type="protein sequence ID" value="RSX53589.1"/>
    <property type="molecule type" value="Genomic_DNA"/>
</dbReference>
<dbReference type="PANTHER" id="PTHR18901:SF38">
    <property type="entry name" value="PSEUDOURIDINE-5'-PHOSPHATASE"/>
    <property type="match status" value="1"/>
</dbReference>
<dbReference type="OrthoDB" id="9797743at2"/>
<dbReference type="SUPFAM" id="SSF56784">
    <property type="entry name" value="HAD-like"/>
    <property type="match status" value="1"/>
</dbReference>
<evidence type="ECO:0000313" key="1">
    <source>
        <dbReference type="EMBL" id="RSX53589.1"/>
    </source>
</evidence>
<dbReference type="NCBIfam" id="TIGR01509">
    <property type="entry name" value="HAD-SF-IA-v3"/>
    <property type="match status" value="1"/>
</dbReference>
<sequence>MLPMIVPKAVFWDLDGTLIDSDPYWVTAERALLESYGGTWDDDLADAMQGAAFPVIVRLLTERGVTLAPSEIRAQLTDEVLAMERARLPWIEGVRSLLEALAGAAVPSVLVTGSPRLIAENVVSQAPAGAFADYICGDDDVTPKPDPAPYLLAARKAGLTDNAQDMRQCLIFEDSLPGLSAARASGAVVCAVTGHARVEVGEEGLYDQRIVDYRGLNLNRLATWFAH</sequence>
<dbReference type="GO" id="GO:0016787">
    <property type="term" value="F:hydrolase activity"/>
    <property type="evidence" value="ECO:0007669"/>
    <property type="project" value="UniProtKB-KW"/>
</dbReference>
<reference evidence="1 2" key="1">
    <citation type="submission" date="2018-09" db="EMBL/GenBank/DDBJ databases">
        <title>Characterization of the phylogenetic diversity of five novel species belonging to the genus Bifidobacterium.</title>
        <authorList>
            <person name="Lugli G.A."/>
            <person name="Duranti S."/>
            <person name="Milani C."/>
        </authorList>
    </citation>
    <scope>NUCLEOTIDE SEQUENCE [LARGE SCALE GENOMIC DNA]</scope>
    <source>
        <strain evidence="1 2">2034B</strain>
    </source>
</reference>
<proteinExistence type="predicted"/>
<dbReference type="SFLD" id="SFLDG01129">
    <property type="entry name" value="C1.5:_HAD__Beta-PGM__Phosphata"/>
    <property type="match status" value="1"/>
</dbReference>
<dbReference type="AlphaFoldDB" id="A0A430FL16"/>
<evidence type="ECO:0000313" key="2">
    <source>
        <dbReference type="Proteomes" id="UP000287533"/>
    </source>
</evidence>
<gene>
    <name evidence="1" type="ORF">D2E25_0912</name>
</gene>
<dbReference type="PANTHER" id="PTHR18901">
    <property type="entry name" value="2-DEOXYGLUCOSE-6-PHOSPHATE PHOSPHATASE 2"/>
    <property type="match status" value="1"/>
</dbReference>
<dbReference type="InterPro" id="IPR036412">
    <property type="entry name" value="HAD-like_sf"/>
</dbReference>
<dbReference type="Pfam" id="PF00702">
    <property type="entry name" value="Hydrolase"/>
    <property type="match status" value="1"/>
</dbReference>
<keyword evidence="1" id="KW-0378">Hydrolase</keyword>
<dbReference type="SFLD" id="SFLDS00003">
    <property type="entry name" value="Haloacid_Dehalogenase"/>
    <property type="match status" value="1"/>
</dbReference>
<name>A0A430FL16_9BIFI</name>
<dbReference type="Proteomes" id="UP000287533">
    <property type="component" value="Unassembled WGS sequence"/>
</dbReference>
<protein>
    <submittedName>
        <fullName evidence="1">HAD hydrolase, family IA, variant 3</fullName>
    </submittedName>
</protein>
<organism evidence="1 2">
    <name type="scientific">Bifidobacterium goeldii</name>
    <dbReference type="NCBI Taxonomy" id="2306975"/>
    <lineage>
        <taxon>Bacteria</taxon>
        <taxon>Bacillati</taxon>
        <taxon>Actinomycetota</taxon>
        <taxon>Actinomycetes</taxon>
        <taxon>Bifidobacteriales</taxon>
        <taxon>Bifidobacteriaceae</taxon>
        <taxon>Bifidobacterium</taxon>
    </lineage>
</organism>
<dbReference type="InterPro" id="IPR006439">
    <property type="entry name" value="HAD-SF_hydro_IA"/>
</dbReference>
<dbReference type="Gene3D" id="3.40.50.1000">
    <property type="entry name" value="HAD superfamily/HAD-like"/>
    <property type="match status" value="1"/>
</dbReference>
<dbReference type="InterPro" id="IPR023198">
    <property type="entry name" value="PGP-like_dom2"/>
</dbReference>
<dbReference type="RefSeq" id="WP_125980271.1">
    <property type="nucleotide sequence ID" value="NZ_QXGL01000002.1"/>
</dbReference>
<comment type="caution">
    <text evidence="1">The sequence shown here is derived from an EMBL/GenBank/DDBJ whole genome shotgun (WGS) entry which is preliminary data.</text>
</comment>